<dbReference type="Proteomes" id="UP001358586">
    <property type="component" value="Chromosome 10"/>
</dbReference>
<accession>A0ABR0NGN4</accession>
<evidence type="ECO:0000313" key="2">
    <source>
        <dbReference type="Proteomes" id="UP001358586"/>
    </source>
</evidence>
<name>A0ABR0NGN4_GOSAR</name>
<proteinExistence type="predicted"/>
<keyword evidence="2" id="KW-1185">Reference proteome</keyword>
<protein>
    <submittedName>
        <fullName evidence="1">Uncharacterized protein</fullName>
    </submittedName>
</protein>
<comment type="caution">
    <text evidence="1">The sequence shown here is derived from an EMBL/GenBank/DDBJ whole genome shotgun (WGS) entry which is preliminary data.</text>
</comment>
<dbReference type="EMBL" id="JARKNE010000010">
    <property type="protein sequence ID" value="KAK5794171.1"/>
    <property type="molecule type" value="Genomic_DNA"/>
</dbReference>
<evidence type="ECO:0000313" key="1">
    <source>
        <dbReference type="EMBL" id="KAK5794171.1"/>
    </source>
</evidence>
<gene>
    <name evidence="1" type="ORF">PVK06_035380</name>
</gene>
<reference evidence="1 2" key="1">
    <citation type="submission" date="2023-03" db="EMBL/GenBank/DDBJ databases">
        <title>WGS of Gossypium arboreum.</title>
        <authorList>
            <person name="Yu D."/>
        </authorList>
    </citation>
    <scope>NUCLEOTIDE SEQUENCE [LARGE SCALE GENOMIC DNA]</scope>
    <source>
        <tissue evidence="1">Leaf</tissue>
    </source>
</reference>
<organism evidence="1 2">
    <name type="scientific">Gossypium arboreum</name>
    <name type="common">Tree cotton</name>
    <name type="synonym">Gossypium nanking</name>
    <dbReference type="NCBI Taxonomy" id="29729"/>
    <lineage>
        <taxon>Eukaryota</taxon>
        <taxon>Viridiplantae</taxon>
        <taxon>Streptophyta</taxon>
        <taxon>Embryophyta</taxon>
        <taxon>Tracheophyta</taxon>
        <taxon>Spermatophyta</taxon>
        <taxon>Magnoliopsida</taxon>
        <taxon>eudicotyledons</taxon>
        <taxon>Gunneridae</taxon>
        <taxon>Pentapetalae</taxon>
        <taxon>rosids</taxon>
        <taxon>malvids</taxon>
        <taxon>Malvales</taxon>
        <taxon>Malvaceae</taxon>
        <taxon>Malvoideae</taxon>
        <taxon>Gossypium</taxon>
    </lineage>
</organism>
<sequence>MIDKQKGLMEEITELLPRVEHKVDARHVYANWGKENLGGNLQQAFWVACK</sequence>